<gene>
    <name evidence="4" type="ORF">BASA50_000598</name>
</gene>
<keyword evidence="3" id="KW-0732">Signal</keyword>
<evidence type="ECO:0000313" key="5">
    <source>
        <dbReference type="Proteomes" id="UP001648503"/>
    </source>
</evidence>
<dbReference type="Proteomes" id="UP001648503">
    <property type="component" value="Unassembled WGS sequence"/>
</dbReference>
<feature type="region of interest" description="Disordered" evidence="2">
    <location>
        <begin position="143"/>
        <end position="164"/>
    </location>
</feature>
<keyword evidence="1" id="KW-0175">Coiled coil</keyword>
<feature type="signal peptide" evidence="3">
    <location>
        <begin position="1"/>
        <end position="18"/>
    </location>
</feature>
<feature type="chain" id="PRO_5046304835" evidence="3">
    <location>
        <begin position="19"/>
        <end position="273"/>
    </location>
</feature>
<evidence type="ECO:0000256" key="3">
    <source>
        <dbReference type="SAM" id="SignalP"/>
    </source>
</evidence>
<comment type="caution">
    <text evidence="4">The sequence shown here is derived from an EMBL/GenBank/DDBJ whole genome shotgun (WGS) entry which is preliminary data.</text>
</comment>
<name>A0ABQ8ET10_9FUNG</name>
<feature type="coiled-coil region" evidence="1">
    <location>
        <begin position="62"/>
        <end position="124"/>
    </location>
</feature>
<evidence type="ECO:0000256" key="1">
    <source>
        <dbReference type="SAM" id="Coils"/>
    </source>
</evidence>
<dbReference type="EMBL" id="JAFCIX010000575">
    <property type="protein sequence ID" value="KAH6586132.1"/>
    <property type="molecule type" value="Genomic_DNA"/>
</dbReference>
<accession>A0ABQ8ET10</accession>
<organism evidence="4 5">
    <name type="scientific">Batrachochytrium salamandrivorans</name>
    <dbReference type="NCBI Taxonomy" id="1357716"/>
    <lineage>
        <taxon>Eukaryota</taxon>
        <taxon>Fungi</taxon>
        <taxon>Fungi incertae sedis</taxon>
        <taxon>Chytridiomycota</taxon>
        <taxon>Chytridiomycota incertae sedis</taxon>
        <taxon>Chytridiomycetes</taxon>
        <taxon>Rhizophydiales</taxon>
        <taxon>Rhizophydiales incertae sedis</taxon>
        <taxon>Batrachochytrium</taxon>
    </lineage>
</organism>
<sequence>MKLVSFAVISLLAITVNAQILSSASDAKYALQSDQNTIEDKIQELEAYYKTKKEAVFNIVELEELEQKERETKSVMKDIEEELKNDSLTKDRKSDLMRQSNCALDNWKNARRVLTAKQEKLTQAMEQRSYVEMKLSILEENIEQQPDPDPNDESQDPMGASYNSNLPRKILAEQIGEFCQDAVDLFAAYDDIKVGIDRFGDVIDITKNPKRRFELIQTRNKSVRPYNKLVNEVKLAQCKCTYAKEFQTEFGWMPQSLRANKVFKSSRKGHKMN</sequence>
<proteinExistence type="predicted"/>
<protein>
    <submittedName>
        <fullName evidence="4">Uncharacterized protein</fullName>
    </submittedName>
</protein>
<reference evidence="4 5" key="1">
    <citation type="submission" date="2021-02" db="EMBL/GenBank/DDBJ databases">
        <title>Variation within the Batrachochytrium salamandrivorans European outbreak.</title>
        <authorList>
            <person name="Kelly M."/>
            <person name="Pasmans F."/>
            <person name="Shea T.P."/>
            <person name="Munoz J.F."/>
            <person name="Carranza S."/>
            <person name="Cuomo C.A."/>
            <person name="Martel A."/>
        </authorList>
    </citation>
    <scope>NUCLEOTIDE SEQUENCE [LARGE SCALE GENOMIC DNA]</scope>
    <source>
        <strain evidence="4 5">AMFP18/2</strain>
    </source>
</reference>
<evidence type="ECO:0000313" key="4">
    <source>
        <dbReference type="EMBL" id="KAH6586132.1"/>
    </source>
</evidence>
<evidence type="ECO:0000256" key="2">
    <source>
        <dbReference type="SAM" id="MobiDB-lite"/>
    </source>
</evidence>
<keyword evidence="5" id="KW-1185">Reference proteome</keyword>